<evidence type="ECO:0000259" key="4">
    <source>
        <dbReference type="Pfam" id="PF03065"/>
    </source>
</evidence>
<organism evidence="5 6">
    <name type="scientific">Candidatus Chryseopegocella kryptomonas</name>
    <dbReference type="NCBI Taxonomy" id="1633643"/>
    <lineage>
        <taxon>Bacteria</taxon>
        <taxon>Pseudomonadati</taxon>
        <taxon>Candidatus Kryptoniota</taxon>
        <taxon>Candidatus Chryseopegocella</taxon>
    </lineage>
</organism>
<dbReference type="Proteomes" id="UP000199197">
    <property type="component" value="Unassembled WGS sequence"/>
</dbReference>
<reference evidence="6" key="1">
    <citation type="submission" date="2015-11" db="EMBL/GenBank/DDBJ databases">
        <authorList>
            <person name="Varghese N."/>
        </authorList>
    </citation>
    <scope>NUCLEOTIDE SEQUENCE [LARGE SCALE GENOMIC DNA]</scope>
    <source>
        <strain evidence="6">JGI-23</strain>
    </source>
</reference>
<keyword evidence="6" id="KW-1185">Reference proteome</keyword>
<proteinExistence type="inferred from homology"/>
<dbReference type="GO" id="GO:0005975">
    <property type="term" value="P:carbohydrate metabolic process"/>
    <property type="evidence" value="ECO:0007669"/>
    <property type="project" value="InterPro"/>
</dbReference>
<sequence length="716" mass="85429">METIKVAFLWHQHQPYYKEDGEYLLPWVRFHGVKDYWDMVRILDDYPKIKQTFNLAPSLIVQIIDYVKNRAEDRILKLTKKKVGELTEDDKFEILKNFFMANFERMIKPYPRYFELFNKRGGFSYTSERFSEVSSNFTEQDWLDLQVWYNLVWVGEYSKYDEPFKKFFEKGKNFTEEEKQILIEGHYEILSRIIPKHIEAQKRGQIEVSISPFYHPILPLLCDTSIAKVSSPEIKLPTKNFIHPEDADAQIKKAIELYQEIFRINPNGMWPSEGSISEEVLSLMAENKIKWTASDEEVLMRSLQMIYGNNANDRLKIYKPYKFKTPFGEIKIVFRDRILSDLIGFVYSNWGPDDSARDLVNRILKIRDDIIKAEGEEALKNSLVSIILDGENCWEYYQSDGKDFLRTLYWLISNDERIETVRLNDFLESAEAIELKKIFPGSWINANFNIWIGHDEDNRAWDLLKQTRDFLVREISRRRYSEDVIKKAWEEIYIAEGSDWCWWFGDEHVSAQAEEFDELFRRHLIRVYEILGFEPPVELYHPIKRKFVKFFIVEPKKFISPKIDGTRTSNYEWEGAGYYDVAHVGTSMHQVSTIVRRIYFGFNEEKFFIRVDTSKDLTDKHRIELHFIEPCEIRIEFNHEGFSVRKVGKRDLQEIFELKYAFEEVFEFEVSRRTLCAVGELARVKFHIHVYEDHRAIEKWPKEESIVVNLKIKARR</sequence>
<gene>
    <name evidence="5" type="ORF">JGI23_01968</name>
</gene>
<dbReference type="InterPro" id="IPR027291">
    <property type="entry name" value="Glyco_hydro_38_N_sf"/>
</dbReference>
<name>A0A0P1P3J5_9BACT</name>
<dbReference type="EMBL" id="CZVW01000041">
    <property type="protein sequence ID" value="CUT05465.1"/>
    <property type="molecule type" value="Genomic_DNA"/>
</dbReference>
<evidence type="ECO:0000256" key="1">
    <source>
        <dbReference type="ARBA" id="ARBA00006821"/>
    </source>
</evidence>
<dbReference type="CDD" id="cd10796">
    <property type="entry name" value="GH57N_APU"/>
    <property type="match status" value="1"/>
</dbReference>
<dbReference type="InterPro" id="IPR052046">
    <property type="entry name" value="GH57_Enzymes"/>
</dbReference>
<protein>
    <submittedName>
        <fullName evidence="5">Alpha-amylase/alpha-mannosidase, GH57 family</fullName>
    </submittedName>
</protein>
<evidence type="ECO:0000256" key="2">
    <source>
        <dbReference type="ARBA" id="ARBA00023277"/>
    </source>
</evidence>
<keyword evidence="2 3" id="KW-0119">Carbohydrate metabolism</keyword>
<dbReference type="PANTHER" id="PTHR36306:SF1">
    <property type="entry name" value="ALPHA-AMYLASE-RELATED"/>
    <property type="match status" value="1"/>
</dbReference>
<accession>A0A0P1P3J5</accession>
<dbReference type="InterPro" id="IPR011330">
    <property type="entry name" value="Glyco_hydro/deAcase_b/a-brl"/>
</dbReference>
<dbReference type="Pfam" id="PF03065">
    <property type="entry name" value="Glyco_hydro_57"/>
    <property type="match status" value="1"/>
</dbReference>
<dbReference type="InterPro" id="IPR004300">
    <property type="entry name" value="Glyco_hydro_57_N"/>
</dbReference>
<comment type="similarity">
    <text evidence="1 3">Belongs to the glycosyl hydrolase 57 family.</text>
</comment>
<evidence type="ECO:0000313" key="5">
    <source>
        <dbReference type="EMBL" id="CUT05465.1"/>
    </source>
</evidence>
<dbReference type="AlphaFoldDB" id="A0A0P1P3J5"/>
<dbReference type="OrthoDB" id="9759321at2"/>
<dbReference type="GO" id="GO:0003824">
    <property type="term" value="F:catalytic activity"/>
    <property type="evidence" value="ECO:0007669"/>
    <property type="project" value="InterPro"/>
</dbReference>
<dbReference type="Gene3D" id="3.20.110.10">
    <property type="entry name" value="Glycoside hydrolase 38, N terminal domain"/>
    <property type="match status" value="2"/>
</dbReference>
<dbReference type="SUPFAM" id="SSF88713">
    <property type="entry name" value="Glycoside hydrolase/deacetylase"/>
    <property type="match status" value="1"/>
</dbReference>
<feature type="domain" description="Glycoside hydrolase family 57 N-terminal" evidence="4">
    <location>
        <begin position="7"/>
        <end position="428"/>
    </location>
</feature>
<evidence type="ECO:0000313" key="6">
    <source>
        <dbReference type="Proteomes" id="UP000199197"/>
    </source>
</evidence>
<dbReference type="PANTHER" id="PTHR36306">
    <property type="entry name" value="ALPHA-AMYLASE-RELATED-RELATED"/>
    <property type="match status" value="1"/>
</dbReference>
<dbReference type="RefSeq" id="WP_159421174.1">
    <property type="nucleotide sequence ID" value="NZ_CZVW01000041.1"/>
</dbReference>
<evidence type="ECO:0000256" key="3">
    <source>
        <dbReference type="RuleBase" id="RU361196"/>
    </source>
</evidence>